<organism evidence="1 2">
    <name type="scientific">Physocladia obscura</name>
    <dbReference type="NCBI Taxonomy" id="109957"/>
    <lineage>
        <taxon>Eukaryota</taxon>
        <taxon>Fungi</taxon>
        <taxon>Fungi incertae sedis</taxon>
        <taxon>Chytridiomycota</taxon>
        <taxon>Chytridiomycota incertae sedis</taxon>
        <taxon>Chytridiomycetes</taxon>
        <taxon>Chytridiales</taxon>
        <taxon>Chytriomycetaceae</taxon>
        <taxon>Physocladia</taxon>
    </lineage>
</organism>
<evidence type="ECO:0000313" key="2">
    <source>
        <dbReference type="Proteomes" id="UP001211907"/>
    </source>
</evidence>
<dbReference type="Proteomes" id="UP001211907">
    <property type="component" value="Unassembled WGS sequence"/>
</dbReference>
<reference evidence="1" key="1">
    <citation type="submission" date="2020-05" db="EMBL/GenBank/DDBJ databases">
        <title>Phylogenomic resolution of chytrid fungi.</title>
        <authorList>
            <person name="Stajich J.E."/>
            <person name="Amses K."/>
            <person name="Simmons R."/>
            <person name="Seto K."/>
            <person name="Myers J."/>
            <person name="Bonds A."/>
            <person name="Quandt C.A."/>
            <person name="Barry K."/>
            <person name="Liu P."/>
            <person name="Grigoriev I."/>
            <person name="Longcore J.E."/>
            <person name="James T.Y."/>
        </authorList>
    </citation>
    <scope>NUCLEOTIDE SEQUENCE</scope>
    <source>
        <strain evidence="1">JEL0513</strain>
    </source>
</reference>
<accession>A0AAD5T0W9</accession>
<dbReference type="EMBL" id="JADGJH010000975">
    <property type="protein sequence ID" value="KAJ3120322.1"/>
    <property type="molecule type" value="Genomic_DNA"/>
</dbReference>
<evidence type="ECO:0000313" key="1">
    <source>
        <dbReference type="EMBL" id="KAJ3120322.1"/>
    </source>
</evidence>
<protein>
    <submittedName>
        <fullName evidence="1">Uncharacterized protein</fullName>
    </submittedName>
</protein>
<comment type="caution">
    <text evidence="1">The sequence shown here is derived from an EMBL/GenBank/DDBJ whole genome shotgun (WGS) entry which is preliminary data.</text>
</comment>
<sequence length="418" mass="49043">MSNRKLFEPNNYALTYKGLFIPCKRRSRTVVNQIKLPRNEKEHKLLQSHIANLIRKNKATIIGNYILKLDNTFIKKTDKTIKQLQNGGMEVVHNVFKRRRPDSPESSRKEQRMEVLMKRKRPNVPFDAQKERHIDYTLYYLPTLFSQRVIVTYEFKYVIHYGDYDYEDSKSGIIRDIPDNLIEQHLDTLTSEYAERQPYDCDILEIGYTTQPFPFQNVALLDQRMFGTVLNYRHLNLEPNFTNENICVYQHLIDTYSKLIKGVTFDGLKGIFEEGEIDTGVTTNQVVRFCEKYGISLYAMDLEFEIFCRHVPKVRNHHVPCLIYIVANNHMYPVLEEELRRSIVASERTKGTNNSTVFKSKAKLVNTFDGTIKTILNAPYETLNQLENCYVVYTNREDLSDLVKSTSIIKSHCKYQKN</sequence>
<gene>
    <name evidence="1" type="ORF">HK100_012846</name>
</gene>
<name>A0AAD5T0W9_9FUNG</name>
<keyword evidence="2" id="KW-1185">Reference proteome</keyword>
<proteinExistence type="predicted"/>
<dbReference type="AlphaFoldDB" id="A0AAD5T0W9"/>